<gene>
    <name evidence="5" type="ORF">DSCO28_27670</name>
</gene>
<dbReference type="AlphaFoldDB" id="A0A5K7ZME1"/>
<dbReference type="GO" id="GO:0016887">
    <property type="term" value="F:ATP hydrolysis activity"/>
    <property type="evidence" value="ECO:0007669"/>
    <property type="project" value="InterPro"/>
</dbReference>
<dbReference type="SUPFAM" id="SSF52540">
    <property type="entry name" value="P-loop containing nucleoside triphosphate hydrolases"/>
    <property type="match status" value="1"/>
</dbReference>
<dbReference type="Pfam" id="PF00005">
    <property type="entry name" value="ABC_tran"/>
    <property type="match status" value="1"/>
</dbReference>
<dbReference type="InterPro" id="IPR027417">
    <property type="entry name" value="P-loop_NTPase"/>
</dbReference>
<dbReference type="InterPro" id="IPR003439">
    <property type="entry name" value="ABC_transporter-like_ATP-bd"/>
</dbReference>
<dbReference type="Proteomes" id="UP000425960">
    <property type="component" value="Chromosome"/>
</dbReference>
<accession>A0A5K7ZME1</accession>
<dbReference type="SMART" id="SM00382">
    <property type="entry name" value="AAA"/>
    <property type="match status" value="1"/>
</dbReference>
<evidence type="ECO:0000256" key="1">
    <source>
        <dbReference type="ARBA" id="ARBA00022448"/>
    </source>
</evidence>
<dbReference type="PANTHER" id="PTHR42781:SF4">
    <property type="entry name" value="SPERMIDINE_PUTRESCINE IMPORT ATP-BINDING PROTEIN POTA"/>
    <property type="match status" value="1"/>
</dbReference>
<dbReference type="GO" id="GO:0005524">
    <property type="term" value="F:ATP binding"/>
    <property type="evidence" value="ECO:0007669"/>
    <property type="project" value="UniProtKB-KW"/>
</dbReference>
<sequence length="369" mass="41851">MTAPQLDIQSLNLSLGKFSLRNINLSCDKGEYHILLGPTGSGKTSLMKCILGFYRVTNGKIFSKDKNITNEIPERRCMGYVPQNYSLFPHLNVEGNIRFGFHAKDNFIQDPDAIVDRLCSILDIHKLRTRNVHHLSGGEKQRVALARALAIQPDIVLLDEPFSSIDESAKRNLWVELKTIINEIGITAFHITHNLEEAYSMGDRISVLLNGELHQSDRTQIIFEKPATEGVARYLTYRNLFSGIVKADNETTIVDLGHFSIVAPQKIAAGEQVRLCIMPQDIKIIKEDRPIRGGLRKNIFQVKIVSILSLPDYFLVYAKLLESPKEFDFEMKVSRYLERKYNLFNGKKIRVAIPEKQIVLVASQIQTGE</sequence>
<dbReference type="SUPFAM" id="SSF50331">
    <property type="entry name" value="MOP-like"/>
    <property type="match status" value="1"/>
</dbReference>
<organism evidence="5 6">
    <name type="scientific">Desulfosarcina ovata subsp. sediminis</name>
    <dbReference type="NCBI Taxonomy" id="885957"/>
    <lineage>
        <taxon>Bacteria</taxon>
        <taxon>Pseudomonadati</taxon>
        <taxon>Thermodesulfobacteriota</taxon>
        <taxon>Desulfobacteria</taxon>
        <taxon>Desulfobacterales</taxon>
        <taxon>Desulfosarcinaceae</taxon>
        <taxon>Desulfosarcina</taxon>
    </lineage>
</organism>
<evidence type="ECO:0000313" key="6">
    <source>
        <dbReference type="Proteomes" id="UP000425960"/>
    </source>
</evidence>
<name>A0A5K7ZME1_9BACT</name>
<reference evidence="5 6" key="1">
    <citation type="submission" date="2019-11" db="EMBL/GenBank/DDBJ databases">
        <title>Comparative genomics of hydrocarbon-degrading Desulfosarcina strains.</title>
        <authorList>
            <person name="Watanabe M."/>
            <person name="Kojima H."/>
            <person name="Fukui M."/>
        </authorList>
    </citation>
    <scope>NUCLEOTIDE SEQUENCE [LARGE SCALE GENOMIC DNA]</scope>
    <source>
        <strain evidence="5 6">28bB2T</strain>
    </source>
</reference>
<keyword evidence="2" id="KW-0547">Nucleotide-binding</keyword>
<dbReference type="InterPro" id="IPR008995">
    <property type="entry name" value="Mo/tungstate-bd_C_term_dom"/>
</dbReference>
<dbReference type="PROSITE" id="PS50893">
    <property type="entry name" value="ABC_TRANSPORTER_2"/>
    <property type="match status" value="1"/>
</dbReference>
<dbReference type="RefSeq" id="WP_155322721.1">
    <property type="nucleotide sequence ID" value="NZ_AP021876.1"/>
</dbReference>
<dbReference type="Gene3D" id="3.40.50.300">
    <property type="entry name" value="P-loop containing nucleotide triphosphate hydrolases"/>
    <property type="match status" value="1"/>
</dbReference>
<evidence type="ECO:0000256" key="2">
    <source>
        <dbReference type="ARBA" id="ARBA00022741"/>
    </source>
</evidence>
<dbReference type="EMBL" id="AP021876">
    <property type="protein sequence ID" value="BBO82201.1"/>
    <property type="molecule type" value="Genomic_DNA"/>
</dbReference>
<protein>
    <submittedName>
        <fullName evidence="5">ABC transporter ATP-binding protein</fullName>
    </submittedName>
</protein>
<dbReference type="PANTHER" id="PTHR42781">
    <property type="entry name" value="SPERMIDINE/PUTRESCINE IMPORT ATP-BINDING PROTEIN POTA"/>
    <property type="match status" value="1"/>
</dbReference>
<keyword evidence="3 5" id="KW-0067">ATP-binding</keyword>
<evidence type="ECO:0000313" key="5">
    <source>
        <dbReference type="EMBL" id="BBO82201.1"/>
    </source>
</evidence>
<dbReference type="KEGG" id="dov:DSCO28_27670"/>
<proteinExistence type="predicted"/>
<feature type="domain" description="ABC transporter" evidence="4">
    <location>
        <begin position="3"/>
        <end position="235"/>
    </location>
</feature>
<evidence type="ECO:0000259" key="4">
    <source>
        <dbReference type="PROSITE" id="PS50893"/>
    </source>
</evidence>
<dbReference type="InterPro" id="IPR050093">
    <property type="entry name" value="ABC_SmlMolc_Importer"/>
</dbReference>
<dbReference type="PROSITE" id="PS00211">
    <property type="entry name" value="ABC_TRANSPORTER_1"/>
    <property type="match status" value="1"/>
</dbReference>
<dbReference type="InterPro" id="IPR003593">
    <property type="entry name" value="AAA+_ATPase"/>
</dbReference>
<dbReference type="InterPro" id="IPR017871">
    <property type="entry name" value="ABC_transporter-like_CS"/>
</dbReference>
<keyword evidence="1" id="KW-0813">Transport</keyword>
<evidence type="ECO:0000256" key="3">
    <source>
        <dbReference type="ARBA" id="ARBA00022840"/>
    </source>
</evidence>